<protein>
    <recommendedName>
        <fullName evidence="4">Lipoprotein</fullName>
    </recommendedName>
</protein>
<sequence length="398" mass="44483">MKIAKIFVVFLSILAFSCDLANLLGKDNLDDHQVERMGDFLRNGFRTVIDGAEYLIDSFEEMEDEYEYFYVDEQGNVVYVDYDGVGYLPKVDVVEGSDEINVSAGGVVTVGDNQKAVTSQATEVKKDLGEGAATSQATEVKKDGTQEAVTVKVTGSNKGVVPKVKESRRNRVKTLSQIQQKPKEYISPLLGTRVAHSYGSRGINCKSREINSTGGMIVYISDDEKKKFESLEKYVGSAIKINGRSSSDQDKFNNMYQKFFKWLKKEDSSSSFKRLKLGRDMKKVFDFIRSNASDSKEIQNLITVSSGSEILRSAGINSASDIKSDAEVEALMRLSVSDRVYSGCYLSLFFQRLADSFEYCYDCSDNSFDYVFRQMESVLDGTAYKSGDFATLKSKIKE</sequence>
<name>A0A172XCZ6_BORTU</name>
<dbReference type="AlphaFoldDB" id="A0A172XCZ6"/>
<dbReference type="PROSITE" id="PS51257">
    <property type="entry name" value="PROKAR_LIPOPROTEIN"/>
    <property type="match status" value="1"/>
</dbReference>
<evidence type="ECO:0000313" key="3">
    <source>
        <dbReference type="Proteomes" id="UP000264231"/>
    </source>
</evidence>
<dbReference type="Proteomes" id="UP000264231">
    <property type="component" value="Plasmid lp159"/>
</dbReference>
<keyword evidence="2" id="KW-0614">Plasmid</keyword>
<dbReference type="RefSeq" id="WP_119024355.1">
    <property type="nucleotide sequence ID" value="NZ_CP015630.1"/>
</dbReference>
<reference evidence="2 3" key="1">
    <citation type="submission" date="2016-05" db="EMBL/GenBank/DDBJ databases">
        <title>Chromosome and linear plasmid sequence of a 2015 human isolate of tick-borne relapsing fever spirochete, Borrelia turicatae.</title>
        <authorList>
            <person name="Kingry L.C."/>
            <person name="Dhwani B."/>
            <person name="Replogle A."/>
            <person name="Sexton C."/>
            <person name="Rowe L."/>
            <person name="Stermole B.M."/>
            <person name="Christensen A.M."/>
            <person name="Schriefer M.E."/>
        </authorList>
    </citation>
    <scope>NUCLEOTIDE SEQUENCE [LARGE SCALE GENOMIC DNA]</scope>
    <source>
        <strain evidence="2 3">BTE5EL</strain>
        <plasmid evidence="2 3">lp159</plasmid>
    </source>
</reference>
<proteinExistence type="predicted"/>
<geneLocation type="plasmid" evidence="2 3">
    <name>lp159</name>
</geneLocation>
<keyword evidence="1" id="KW-0732">Signal</keyword>
<feature type="signal peptide" evidence="1">
    <location>
        <begin position="1"/>
        <end position="21"/>
    </location>
</feature>
<evidence type="ECO:0008006" key="4">
    <source>
        <dbReference type="Google" id="ProtNLM"/>
    </source>
</evidence>
<evidence type="ECO:0000313" key="2">
    <source>
        <dbReference type="EMBL" id="ANF34428.1"/>
    </source>
</evidence>
<accession>A0A172XCZ6</accession>
<gene>
    <name evidence="2" type="ORF">A7978_04780</name>
</gene>
<evidence type="ECO:0000256" key="1">
    <source>
        <dbReference type="SAM" id="SignalP"/>
    </source>
</evidence>
<organism evidence="2 3">
    <name type="scientific">Borrelia turicatae</name>
    <dbReference type="NCBI Taxonomy" id="142"/>
    <lineage>
        <taxon>Bacteria</taxon>
        <taxon>Pseudomonadati</taxon>
        <taxon>Spirochaetota</taxon>
        <taxon>Spirochaetia</taxon>
        <taxon>Spirochaetales</taxon>
        <taxon>Borreliaceae</taxon>
        <taxon>Borrelia</taxon>
    </lineage>
</organism>
<feature type="chain" id="PRO_5008003326" description="Lipoprotein" evidence="1">
    <location>
        <begin position="22"/>
        <end position="398"/>
    </location>
</feature>
<dbReference type="EMBL" id="CP015630">
    <property type="protein sequence ID" value="ANF34428.1"/>
    <property type="molecule type" value="Genomic_DNA"/>
</dbReference>